<dbReference type="CDD" id="cd03395">
    <property type="entry name" value="PAP2_like_4"/>
    <property type="match status" value="1"/>
</dbReference>
<organism evidence="3 4">
    <name type="scientific">Haoranjiania flava</name>
    <dbReference type="NCBI Taxonomy" id="1856322"/>
    <lineage>
        <taxon>Bacteria</taxon>
        <taxon>Pseudomonadati</taxon>
        <taxon>Bacteroidota</taxon>
        <taxon>Chitinophagia</taxon>
        <taxon>Chitinophagales</taxon>
        <taxon>Chitinophagaceae</taxon>
        <taxon>Haoranjiania</taxon>
    </lineage>
</organism>
<dbReference type="InterPro" id="IPR036938">
    <property type="entry name" value="PAP2/HPO_sf"/>
</dbReference>
<comment type="caution">
    <text evidence="3">The sequence shown here is derived from an EMBL/GenBank/DDBJ whole genome shotgun (WGS) entry which is preliminary data.</text>
</comment>
<reference evidence="3" key="1">
    <citation type="submission" date="2022-10" db="EMBL/GenBank/DDBJ databases">
        <authorList>
            <person name="Kim H.S."/>
            <person name="Kim J.-S."/>
            <person name="Suh M.K."/>
            <person name="Eom M.K."/>
            <person name="Lee J.-S."/>
        </authorList>
    </citation>
    <scope>NUCLEOTIDE SEQUENCE</scope>
    <source>
        <strain evidence="3">LIP-5</strain>
    </source>
</reference>
<feature type="domain" description="Phosphatidic acid phosphatase type 2/haloperoxidase" evidence="2">
    <location>
        <begin position="70"/>
        <end position="188"/>
    </location>
</feature>
<sequence>MFIEAIITSDILQILEKWDTWLFLKINTQWTSAAFDGIAPLLRNKYTWVPFYIFMLLMVFYNFGKKSWSWLLFAILTVIISDQISSSFFKNTFDRIRPCNLAGLREQARLLLPHCSGGYSFTSSHAANHFGIGYFFFLTLRPYLRDWAWLFLVWAALVSYAQVYVGVHFPGDVLGGTVVGLCSGWLTNFLFQKYFGMPELKKLPG</sequence>
<keyword evidence="1" id="KW-0812">Transmembrane</keyword>
<keyword evidence="1" id="KW-1133">Transmembrane helix</keyword>
<dbReference type="Proteomes" id="UP001209317">
    <property type="component" value="Unassembled WGS sequence"/>
</dbReference>
<dbReference type="SMART" id="SM00014">
    <property type="entry name" value="acidPPc"/>
    <property type="match status" value="1"/>
</dbReference>
<keyword evidence="1" id="KW-0472">Membrane</keyword>
<protein>
    <submittedName>
        <fullName evidence="3">Phosphatase PAP2 family protein</fullName>
    </submittedName>
</protein>
<proteinExistence type="predicted"/>
<dbReference type="RefSeq" id="WP_263037193.1">
    <property type="nucleotide sequence ID" value="NZ_JAOTPL010000004.1"/>
</dbReference>
<evidence type="ECO:0000259" key="2">
    <source>
        <dbReference type="SMART" id="SM00014"/>
    </source>
</evidence>
<dbReference type="PANTHER" id="PTHR14969:SF13">
    <property type="entry name" value="AT30094P"/>
    <property type="match status" value="1"/>
</dbReference>
<keyword evidence="4" id="KW-1185">Reference proteome</keyword>
<evidence type="ECO:0000313" key="3">
    <source>
        <dbReference type="EMBL" id="MCU7693706.1"/>
    </source>
</evidence>
<feature type="transmembrane region" description="Helical" evidence="1">
    <location>
        <begin position="46"/>
        <end position="64"/>
    </location>
</feature>
<dbReference type="EMBL" id="JAOTPL010000004">
    <property type="protein sequence ID" value="MCU7693706.1"/>
    <property type="molecule type" value="Genomic_DNA"/>
</dbReference>
<feature type="transmembrane region" description="Helical" evidence="1">
    <location>
        <begin position="173"/>
        <end position="191"/>
    </location>
</feature>
<evidence type="ECO:0000256" key="1">
    <source>
        <dbReference type="SAM" id="Phobius"/>
    </source>
</evidence>
<feature type="transmembrane region" description="Helical" evidence="1">
    <location>
        <begin position="147"/>
        <end position="167"/>
    </location>
</feature>
<name>A0AAE3INU5_9BACT</name>
<dbReference type="PANTHER" id="PTHR14969">
    <property type="entry name" value="SPHINGOSINE-1-PHOSPHATE PHOSPHOHYDROLASE"/>
    <property type="match status" value="1"/>
</dbReference>
<gene>
    <name evidence="3" type="ORF">OD355_04150</name>
</gene>
<dbReference type="Gene3D" id="1.20.144.10">
    <property type="entry name" value="Phosphatidic acid phosphatase type 2/haloperoxidase"/>
    <property type="match status" value="1"/>
</dbReference>
<dbReference type="Pfam" id="PF01569">
    <property type="entry name" value="PAP2"/>
    <property type="match status" value="1"/>
</dbReference>
<accession>A0AAE3INU5</accession>
<feature type="transmembrane region" description="Helical" evidence="1">
    <location>
        <begin position="70"/>
        <end position="89"/>
    </location>
</feature>
<dbReference type="InterPro" id="IPR000326">
    <property type="entry name" value="PAP2/HPO"/>
</dbReference>
<evidence type="ECO:0000313" key="4">
    <source>
        <dbReference type="Proteomes" id="UP001209317"/>
    </source>
</evidence>
<dbReference type="AlphaFoldDB" id="A0AAE3INU5"/>
<dbReference type="SUPFAM" id="SSF48317">
    <property type="entry name" value="Acid phosphatase/Vanadium-dependent haloperoxidase"/>
    <property type="match status" value="1"/>
</dbReference>